<dbReference type="GO" id="GO:0005789">
    <property type="term" value="C:endoplasmic reticulum membrane"/>
    <property type="evidence" value="ECO:0007669"/>
    <property type="project" value="TreeGrafter"/>
</dbReference>
<dbReference type="PROSITE" id="PS50076">
    <property type="entry name" value="DNAJ_2"/>
    <property type="match status" value="1"/>
</dbReference>
<evidence type="ECO:0000313" key="3">
    <source>
        <dbReference type="EMBL" id="CAD9721832.1"/>
    </source>
</evidence>
<dbReference type="GO" id="GO:0030544">
    <property type="term" value="F:Hsp70 protein binding"/>
    <property type="evidence" value="ECO:0007669"/>
    <property type="project" value="TreeGrafter"/>
</dbReference>
<dbReference type="CDD" id="cd06257">
    <property type="entry name" value="DnaJ"/>
    <property type="match status" value="1"/>
</dbReference>
<dbReference type="SUPFAM" id="SSF46565">
    <property type="entry name" value="Chaperone J-domain"/>
    <property type="match status" value="1"/>
</dbReference>
<dbReference type="InterPro" id="IPR051100">
    <property type="entry name" value="DnaJ_subfamily_B/C"/>
</dbReference>
<dbReference type="PANTHER" id="PTHR43908:SF3">
    <property type="entry name" value="AT29763P-RELATED"/>
    <property type="match status" value="1"/>
</dbReference>
<dbReference type="AlphaFoldDB" id="A0A7S2T8F8"/>
<proteinExistence type="predicted"/>
<dbReference type="GO" id="GO:0071218">
    <property type="term" value="P:cellular response to misfolded protein"/>
    <property type="evidence" value="ECO:0007669"/>
    <property type="project" value="TreeGrafter"/>
</dbReference>
<feature type="region of interest" description="Disordered" evidence="1">
    <location>
        <begin position="1"/>
        <end position="79"/>
    </location>
</feature>
<dbReference type="Pfam" id="PF00226">
    <property type="entry name" value="DnaJ"/>
    <property type="match status" value="1"/>
</dbReference>
<evidence type="ECO:0000259" key="2">
    <source>
        <dbReference type="PROSITE" id="PS50076"/>
    </source>
</evidence>
<dbReference type="EMBL" id="HBHM01001421">
    <property type="protein sequence ID" value="CAD9721832.1"/>
    <property type="molecule type" value="Transcribed_RNA"/>
</dbReference>
<name>A0A7S2T8F8_9CHLO</name>
<feature type="compositionally biased region" description="Basic and acidic residues" evidence="1">
    <location>
        <begin position="23"/>
        <end position="33"/>
    </location>
</feature>
<dbReference type="InterPro" id="IPR001623">
    <property type="entry name" value="DnaJ_domain"/>
</dbReference>
<feature type="compositionally biased region" description="Basic residues" evidence="1">
    <location>
        <begin position="11"/>
        <end position="22"/>
    </location>
</feature>
<protein>
    <recommendedName>
        <fullName evidence="2">J domain-containing protein</fullName>
    </recommendedName>
</protein>
<dbReference type="Gene3D" id="1.10.287.110">
    <property type="entry name" value="DnaJ domain"/>
    <property type="match status" value="1"/>
</dbReference>
<gene>
    <name evidence="3" type="ORF">CROS1312_LOCUS1100</name>
</gene>
<dbReference type="InterPro" id="IPR036869">
    <property type="entry name" value="J_dom_sf"/>
</dbReference>
<organism evidence="3">
    <name type="scientific">Chloropicon roscoffensis</name>
    <dbReference type="NCBI Taxonomy" id="1461544"/>
    <lineage>
        <taxon>Eukaryota</taxon>
        <taxon>Viridiplantae</taxon>
        <taxon>Chlorophyta</taxon>
        <taxon>Chloropicophyceae</taxon>
        <taxon>Chloropicales</taxon>
        <taxon>Chloropicaceae</taxon>
        <taxon>Chloropicon</taxon>
    </lineage>
</organism>
<accession>A0A7S2T8F8</accession>
<feature type="domain" description="J" evidence="2">
    <location>
        <begin position="190"/>
        <end position="246"/>
    </location>
</feature>
<sequence length="246" mass="27570">MAYGYANGNRYNHRQQKTKRVWKREDHESDKVVDTGAAGDAPSTSKPSAAGGDTAPTSKLSAKAKPFKRKLDAAAEPFEPVTGKLEEIEQKRKELEAKIRAKKRKLAEDEVFKKRQQALRDAAKQSQDVAERRAKIARLQGGFDKVKRHMDKSAGVDSLTPASQQSNLKPTNKLKEVTRDDVIRVMHALNDYDVLQVNLASGSGEIRKNFLKLSRAFHPDKCKVEGSKEAFQRVSKAYTNLKKQHS</sequence>
<evidence type="ECO:0000256" key="1">
    <source>
        <dbReference type="SAM" id="MobiDB-lite"/>
    </source>
</evidence>
<dbReference type="SMART" id="SM00271">
    <property type="entry name" value="DnaJ"/>
    <property type="match status" value="1"/>
</dbReference>
<dbReference type="PANTHER" id="PTHR43908">
    <property type="entry name" value="AT29763P-RELATED"/>
    <property type="match status" value="1"/>
</dbReference>
<reference evidence="3" key="1">
    <citation type="submission" date="2021-01" db="EMBL/GenBank/DDBJ databases">
        <authorList>
            <person name="Corre E."/>
            <person name="Pelletier E."/>
            <person name="Niang G."/>
            <person name="Scheremetjew M."/>
            <person name="Finn R."/>
            <person name="Kale V."/>
            <person name="Holt S."/>
            <person name="Cochrane G."/>
            <person name="Meng A."/>
            <person name="Brown T."/>
            <person name="Cohen L."/>
        </authorList>
    </citation>
    <scope>NUCLEOTIDE SEQUENCE</scope>
    <source>
        <strain evidence="3">RCC2335</strain>
    </source>
</reference>
<dbReference type="PRINTS" id="PR00625">
    <property type="entry name" value="JDOMAIN"/>
</dbReference>